<dbReference type="AlphaFoldDB" id="A0A1G9ERB8"/>
<dbReference type="InterPro" id="IPR011010">
    <property type="entry name" value="DNA_brk_join_enz"/>
</dbReference>
<dbReference type="PROSITE" id="PS51900">
    <property type="entry name" value="CB"/>
    <property type="match status" value="1"/>
</dbReference>
<dbReference type="PANTHER" id="PTHR30629:SF2">
    <property type="entry name" value="PROPHAGE INTEGRASE INTS-RELATED"/>
    <property type="match status" value="1"/>
</dbReference>
<dbReference type="Proteomes" id="UP000199053">
    <property type="component" value="Unassembled WGS sequence"/>
</dbReference>
<organism evidence="8 9">
    <name type="scientific">Maridesulfovibrio ferrireducens</name>
    <dbReference type="NCBI Taxonomy" id="246191"/>
    <lineage>
        <taxon>Bacteria</taxon>
        <taxon>Pseudomonadati</taxon>
        <taxon>Thermodesulfobacteriota</taxon>
        <taxon>Desulfovibrionia</taxon>
        <taxon>Desulfovibrionales</taxon>
        <taxon>Desulfovibrionaceae</taxon>
        <taxon>Maridesulfovibrio</taxon>
    </lineage>
</organism>
<dbReference type="InterPro" id="IPR050808">
    <property type="entry name" value="Phage_Integrase"/>
</dbReference>
<gene>
    <name evidence="8" type="ORF">SAMN05660337_1233</name>
</gene>
<dbReference type="EMBL" id="FNGA01000002">
    <property type="protein sequence ID" value="SDK78670.1"/>
    <property type="molecule type" value="Genomic_DNA"/>
</dbReference>
<evidence type="ECO:0000259" key="6">
    <source>
        <dbReference type="PROSITE" id="PS51898"/>
    </source>
</evidence>
<keyword evidence="9" id="KW-1185">Reference proteome</keyword>
<dbReference type="PANTHER" id="PTHR30629">
    <property type="entry name" value="PROPHAGE INTEGRASE"/>
    <property type="match status" value="1"/>
</dbReference>
<dbReference type="STRING" id="246191.SAMN05660337_1233"/>
<dbReference type="InterPro" id="IPR013762">
    <property type="entry name" value="Integrase-like_cat_sf"/>
</dbReference>
<dbReference type="Gene3D" id="1.10.150.130">
    <property type="match status" value="1"/>
</dbReference>
<evidence type="ECO:0000259" key="7">
    <source>
        <dbReference type="PROSITE" id="PS51900"/>
    </source>
</evidence>
<dbReference type="InterPro" id="IPR044068">
    <property type="entry name" value="CB"/>
</dbReference>
<evidence type="ECO:0000313" key="8">
    <source>
        <dbReference type="EMBL" id="SDK78670.1"/>
    </source>
</evidence>
<dbReference type="InterPro" id="IPR002104">
    <property type="entry name" value="Integrase_catalytic"/>
</dbReference>
<evidence type="ECO:0000313" key="9">
    <source>
        <dbReference type="Proteomes" id="UP000199053"/>
    </source>
</evidence>
<dbReference type="CDD" id="cd00796">
    <property type="entry name" value="INT_Rci_Hp1_C"/>
    <property type="match status" value="1"/>
</dbReference>
<dbReference type="InterPro" id="IPR010998">
    <property type="entry name" value="Integrase_recombinase_N"/>
</dbReference>
<comment type="similarity">
    <text evidence="1">Belongs to the 'phage' integrase family.</text>
</comment>
<dbReference type="GO" id="GO:0003677">
    <property type="term" value="F:DNA binding"/>
    <property type="evidence" value="ECO:0007669"/>
    <property type="project" value="UniProtKB-UniRule"/>
</dbReference>
<evidence type="ECO:0000256" key="1">
    <source>
        <dbReference type="ARBA" id="ARBA00008857"/>
    </source>
</evidence>
<dbReference type="GO" id="GO:0015074">
    <property type="term" value="P:DNA integration"/>
    <property type="evidence" value="ECO:0007669"/>
    <property type="project" value="UniProtKB-KW"/>
</dbReference>
<dbReference type="Gene3D" id="1.10.443.10">
    <property type="entry name" value="Intergrase catalytic core"/>
    <property type="match status" value="1"/>
</dbReference>
<feature type="domain" description="Tyr recombinase" evidence="6">
    <location>
        <begin position="204"/>
        <end position="392"/>
    </location>
</feature>
<keyword evidence="3 5" id="KW-0238">DNA-binding</keyword>
<evidence type="ECO:0000256" key="3">
    <source>
        <dbReference type="ARBA" id="ARBA00023125"/>
    </source>
</evidence>
<keyword evidence="2" id="KW-0229">DNA integration</keyword>
<dbReference type="OrthoDB" id="9789256at2"/>
<name>A0A1G9ERB8_9BACT</name>
<dbReference type="SUPFAM" id="SSF56349">
    <property type="entry name" value="DNA breaking-rejoining enzymes"/>
    <property type="match status" value="1"/>
</dbReference>
<protein>
    <submittedName>
        <fullName evidence="8">Site-specific recombinase XerD</fullName>
    </submittedName>
</protein>
<feature type="domain" description="Core-binding (CB)" evidence="7">
    <location>
        <begin position="101"/>
        <end position="182"/>
    </location>
</feature>
<evidence type="ECO:0000256" key="4">
    <source>
        <dbReference type="ARBA" id="ARBA00023172"/>
    </source>
</evidence>
<sequence>MSTKSFEATKYTGVRFRSHKTRRHGVHLDKYFVIRYKVNGKLREEGLGWASQGWSPAKAHKIRSEVTANIKLGVGPQSLGEFREIKAEEQRVKIVASKARKPFSEAGETYIEEYARNNKKSWKHDRTRFKLHLVPVIGKISLDDLTFQHIELLKSSVTGKGLAKATVVQCLALTRQICNYSIQRGWLNGANPVKGVKFPRVNNQRLRYCSLDEETAFFEMAVQRRYLDCHDISLLSLYTGMRMGEIFALTRQDIDLVENRIIIKGESGADDGPKSGRSRVAYITEKILPMLATRIPDLLSMESLLFPGPSGDMRKEIGENFATLMKHLGWNKGVTDRRLRFCAHCFRHTFASRLVAKGVPLPVVQKMMGHATIQTTMRYTHTHDDQCRNAAQLLV</sequence>
<dbReference type="GO" id="GO:0006310">
    <property type="term" value="P:DNA recombination"/>
    <property type="evidence" value="ECO:0007669"/>
    <property type="project" value="UniProtKB-KW"/>
</dbReference>
<keyword evidence="4" id="KW-0233">DNA recombination</keyword>
<evidence type="ECO:0000256" key="2">
    <source>
        <dbReference type="ARBA" id="ARBA00022908"/>
    </source>
</evidence>
<dbReference type="PROSITE" id="PS51898">
    <property type="entry name" value="TYR_RECOMBINASE"/>
    <property type="match status" value="1"/>
</dbReference>
<proteinExistence type="inferred from homology"/>
<dbReference type="RefSeq" id="WP_092159317.1">
    <property type="nucleotide sequence ID" value="NZ_FNGA01000002.1"/>
</dbReference>
<dbReference type="Pfam" id="PF00589">
    <property type="entry name" value="Phage_integrase"/>
    <property type="match status" value="1"/>
</dbReference>
<reference evidence="9" key="1">
    <citation type="submission" date="2016-10" db="EMBL/GenBank/DDBJ databases">
        <authorList>
            <person name="Varghese N."/>
            <person name="Submissions S."/>
        </authorList>
    </citation>
    <scope>NUCLEOTIDE SEQUENCE [LARGE SCALE GENOMIC DNA]</scope>
    <source>
        <strain evidence="9">DSM 16995</strain>
    </source>
</reference>
<evidence type="ECO:0000256" key="5">
    <source>
        <dbReference type="PROSITE-ProRule" id="PRU01248"/>
    </source>
</evidence>
<accession>A0A1G9ERB8</accession>